<dbReference type="PROSITE" id="PS50042">
    <property type="entry name" value="CNMP_BINDING_3"/>
    <property type="match status" value="2"/>
</dbReference>
<comment type="similarity">
    <text evidence="1">Belongs to the cAMP-dependent kinase regulatory chain family.</text>
</comment>
<organism evidence="8 9">
    <name type="scientific">Sphagnum troendelagicum</name>
    <dbReference type="NCBI Taxonomy" id="128251"/>
    <lineage>
        <taxon>Eukaryota</taxon>
        <taxon>Viridiplantae</taxon>
        <taxon>Streptophyta</taxon>
        <taxon>Embryophyta</taxon>
        <taxon>Bryophyta</taxon>
        <taxon>Sphagnophytina</taxon>
        <taxon>Sphagnopsida</taxon>
        <taxon>Sphagnales</taxon>
        <taxon>Sphagnaceae</taxon>
        <taxon>Sphagnum</taxon>
    </lineage>
</organism>
<keyword evidence="3" id="KW-0116">cAMP-binding</keyword>
<dbReference type="InterPro" id="IPR014710">
    <property type="entry name" value="RmlC-like_jellyroll"/>
</dbReference>
<dbReference type="PROSITE" id="PS00889">
    <property type="entry name" value="CNMP_BINDING_2"/>
    <property type="match status" value="2"/>
</dbReference>
<evidence type="ECO:0000256" key="4">
    <source>
        <dbReference type="ARBA" id="ARBA00022737"/>
    </source>
</evidence>
<gene>
    <name evidence="8" type="ORF">CSSPTR1EN2_LOCUS6340</name>
</gene>
<evidence type="ECO:0000313" key="8">
    <source>
        <dbReference type="EMBL" id="CAK9202304.1"/>
    </source>
</evidence>
<dbReference type="InterPro" id="IPR018488">
    <property type="entry name" value="cNMP-bd_CS"/>
</dbReference>
<dbReference type="SMART" id="SM00100">
    <property type="entry name" value="cNMP"/>
    <property type="match status" value="2"/>
</dbReference>
<accession>A0ABP0TQ78</accession>
<dbReference type="Pfam" id="PF00027">
    <property type="entry name" value="cNMP_binding"/>
    <property type="match status" value="2"/>
</dbReference>
<dbReference type="InterPro" id="IPR050503">
    <property type="entry name" value="cAMP-dep_PK_reg_su-like"/>
</dbReference>
<dbReference type="SUPFAM" id="SSF51206">
    <property type="entry name" value="cAMP-binding domain-like"/>
    <property type="match status" value="2"/>
</dbReference>
<keyword evidence="4" id="KW-0677">Repeat</keyword>
<proteinExistence type="inferred from homology"/>
<evidence type="ECO:0000256" key="2">
    <source>
        <dbReference type="ARBA" id="ARBA00022553"/>
    </source>
</evidence>
<reference evidence="8" key="1">
    <citation type="submission" date="2024-02" db="EMBL/GenBank/DDBJ databases">
        <authorList>
            <consortium name="ELIXIR-Norway"/>
            <consortium name="Elixir Norway"/>
        </authorList>
    </citation>
    <scope>NUCLEOTIDE SEQUENCE</scope>
</reference>
<dbReference type="PRINTS" id="PR00103">
    <property type="entry name" value="CAMPKINASE"/>
</dbReference>
<dbReference type="InterPro" id="IPR000595">
    <property type="entry name" value="cNMP-bd_dom"/>
</dbReference>
<keyword evidence="9" id="KW-1185">Reference proteome</keyword>
<name>A0ABP0TQ78_9BRYO</name>
<dbReference type="PROSITE" id="PS00888">
    <property type="entry name" value="CNMP_BINDING_1"/>
    <property type="match status" value="1"/>
</dbReference>
<sequence length="300" mass="33787">MFEFQVKERRRRTLSFRRTGVSAECRAADESYVPRVVLKPDAAKKRIEAALEKNALFKGLDKEQINTVIDAVEEEKYKAGDVIVKQGESGLYFYLLEAGACEVWLSMHNARNPQMVKIYGPGDSFGELALLYDAPRAATIKASTDCILWTMDRSTFRTILMASTRKKRNLYEDYLQNVPLLKTLDKYERSAIADVLEPEYFVAGKEIIIEGTPGDKFYFLEEGTAEARTRGAVVMKYGKGDYFGELALLNDELRSATVMAVTDCKVVSINSESFKRLLGKLEDILQRKKTEYAAATASTS</sequence>
<keyword evidence="6" id="KW-0114">cAMP</keyword>
<dbReference type="InterPro" id="IPR012198">
    <property type="entry name" value="cAMP_dep_PK_reg_su"/>
</dbReference>
<dbReference type="PANTHER" id="PTHR11635:SF152">
    <property type="entry name" value="CAMP-DEPENDENT PROTEIN KINASE TYPE I REGULATORY SUBUNIT-RELATED"/>
    <property type="match status" value="1"/>
</dbReference>
<dbReference type="CDD" id="cd00038">
    <property type="entry name" value="CAP_ED"/>
    <property type="match status" value="2"/>
</dbReference>
<dbReference type="PANTHER" id="PTHR11635">
    <property type="entry name" value="CAMP-DEPENDENT PROTEIN KINASE REGULATORY CHAIN"/>
    <property type="match status" value="1"/>
</dbReference>
<evidence type="ECO:0000256" key="5">
    <source>
        <dbReference type="ARBA" id="ARBA00022741"/>
    </source>
</evidence>
<dbReference type="Proteomes" id="UP001497512">
    <property type="component" value="Chromosome 13"/>
</dbReference>
<feature type="domain" description="Cyclic nucleotide-binding" evidence="7">
    <location>
        <begin position="180"/>
        <end position="295"/>
    </location>
</feature>
<evidence type="ECO:0000313" key="9">
    <source>
        <dbReference type="Proteomes" id="UP001497512"/>
    </source>
</evidence>
<evidence type="ECO:0000256" key="1">
    <source>
        <dbReference type="ARBA" id="ARBA00005753"/>
    </source>
</evidence>
<dbReference type="InterPro" id="IPR018490">
    <property type="entry name" value="cNMP-bd_dom_sf"/>
</dbReference>
<dbReference type="EMBL" id="OZ019905">
    <property type="protein sequence ID" value="CAK9202304.1"/>
    <property type="molecule type" value="Genomic_DNA"/>
</dbReference>
<evidence type="ECO:0000256" key="6">
    <source>
        <dbReference type="ARBA" id="ARBA00023149"/>
    </source>
</evidence>
<evidence type="ECO:0000256" key="3">
    <source>
        <dbReference type="ARBA" id="ARBA00022566"/>
    </source>
</evidence>
<feature type="domain" description="Cyclic nucleotide-binding" evidence="7">
    <location>
        <begin position="56"/>
        <end position="177"/>
    </location>
</feature>
<keyword evidence="5" id="KW-0547">Nucleotide-binding</keyword>
<protein>
    <recommendedName>
        <fullName evidence="7">Cyclic nucleotide-binding domain-containing protein</fullName>
    </recommendedName>
</protein>
<evidence type="ECO:0000259" key="7">
    <source>
        <dbReference type="PROSITE" id="PS50042"/>
    </source>
</evidence>
<dbReference type="PIRSF" id="PIRSF000548">
    <property type="entry name" value="PK_regulatory"/>
    <property type="match status" value="1"/>
</dbReference>
<dbReference type="Gene3D" id="2.60.120.10">
    <property type="entry name" value="Jelly Rolls"/>
    <property type="match status" value="2"/>
</dbReference>
<keyword evidence="2" id="KW-0597">Phosphoprotein</keyword>